<feature type="region of interest" description="Disordered" evidence="1">
    <location>
        <begin position="139"/>
        <end position="160"/>
    </location>
</feature>
<dbReference type="Pfam" id="PF05638">
    <property type="entry name" value="T6SS_HCP"/>
    <property type="match status" value="1"/>
</dbReference>
<reference evidence="2 3" key="1">
    <citation type="submission" date="2013-07" db="EMBL/GenBank/DDBJ databases">
        <title>Completed genome of Sphingomonas sanxanigenens NX02.</title>
        <authorList>
            <person name="Ma T."/>
            <person name="Huang H."/>
            <person name="Wu M."/>
            <person name="Li X."/>
            <person name="Li G."/>
        </authorList>
    </citation>
    <scope>NUCLEOTIDE SEQUENCE [LARGE SCALE GENOMIC DNA]</scope>
    <source>
        <strain evidence="2 3">NX02</strain>
    </source>
</reference>
<gene>
    <name evidence="2" type="ORF">NX02_18540</name>
</gene>
<dbReference type="InterPro" id="IPR053165">
    <property type="entry name" value="HSI-I_assembly_Hcp1"/>
</dbReference>
<dbReference type="EMBL" id="CP006644">
    <property type="protein sequence ID" value="AHE55377.1"/>
    <property type="molecule type" value="Genomic_DNA"/>
</dbReference>
<keyword evidence="3" id="KW-1185">Reference proteome</keyword>
<dbReference type="PANTHER" id="PTHR36152:SF5">
    <property type="entry name" value="PROTEIN HCP1"/>
    <property type="match status" value="1"/>
</dbReference>
<dbReference type="PANTHER" id="PTHR36152">
    <property type="entry name" value="CYTOPLASMIC PROTEIN-RELATED"/>
    <property type="match status" value="1"/>
</dbReference>
<feature type="compositionally biased region" description="Low complexity" evidence="1">
    <location>
        <begin position="139"/>
        <end position="149"/>
    </location>
</feature>
<name>W0AFQ3_9SPHN</name>
<dbReference type="HOGENOM" id="CLU_112762_0_3_5"/>
<dbReference type="PATRIC" id="fig|1123269.5.peg.3630"/>
<proteinExistence type="predicted"/>
<dbReference type="Gene3D" id="2.30.110.20">
    <property type="entry name" value="Hcp1-like"/>
    <property type="match status" value="1"/>
</dbReference>
<dbReference type="Proteomes" id="UP000018851">
    <property type="component" value="Chromosome"/>
</dbReference>
<dbReference type="OrthoDB" id="4865570at2"/>
<dbReference type="InterPro" id="IPR008514">
    <property type="entry name" value="T6SS_Hcp"/>
</dbReference>
<dbReference type="AlphaFoldDB" id="W0AFQ3"/>
<accession>W0AFQ3</accession>
<evidence type="ECO:0000256" key="1">
    <source>
        <dbReference type="SAM" id="MobiDB-lite"/>
    </source>
</evidence>
<protein>
    <recommendedName>
        <fullName evidence="4">Hcp1 family type VI secretion system effector</fullName>
    </recommendedName>
</protein>
<dbReference type="KEGG" id="ssan:NX02_18540"/>
<dbReference type="InterPro" id="IPR036624">
    <property type="entry name" value="Hcp1-lik_sf"/>
</dbReference>
<dbReference type="eggNOG" id="COG3157">
    <property type="taxonomic scope" value="Bacteria"/>
</dbReference>
<dbReference type="SUPFAM" id="SSF141452">
    <property type="entry name" value="Hcp1-like"/>
    <property type="match status" value="1"/>
</dbReference>
<dbReference type="RefSeq" id="WP_025293553.1">
    <property type="nucleotide sequence ID" value="NZ_CP006644.1"/>
</dbReference>
<organism evidence="2 3">
    <name type="scientific">Sphingomonas sanxanigenens DSM 19645 = NX02</name>
    <dbReference type="NCBI Taxonomy" id="1123269"/>
    <lineage>
        <taxon>Bacteria</taxon>
        <taxon>Pseudomonadati</taxon>
        <taxon>Pseudomonadota</taxon>
        <taxon>Alphaproteobacteria</taxon>
        <taxon>Sphingomonadales</taxon>
        <taxon>Sphingomonadaceae</taxon>
        <taxon>Sphingomonas</taxon>
    </lineage>
</organism>
<evidence type="ECO:0000313" key="3">
    <source>
        <dbReference type="Proteomes" id="UP000018851"/>
    </source>
</evidence>
<sequence length="160" mass="16991">MAVDIFLKLQGINGESEDQTHSNEIDIIGWTWGMSNMGTAHMGGGAGTGKANFNDIAVTKYVDLASTSLLKACASGKHVPEAVITVRKAGEKPLEYVVITMKKVFIANVQFGGNAGSEQVTEVITLNFAEIDFKYQGQGDTGSSDGSDSFKWNIPKNAAA</sequence>
<evidence type="ECO:0008006" key="4">
    <source>
        <dbReference type="Google" id="ProtNLM"/>
    </source>
</evidence>
<dbReference type="STRING" id="1123269.NX02_18540"/>
<evidence type="ECO:0000313" key="2">
    <source>
        <dbReference type="EMBL" id="AHE55377.1"/>
    </source>
</evidence>